<evidence type="ECO:0000259" key="8">
    <source>
        <dbReference type="Pfam" id="PF02229"/>
    </source>
</evidence>
<evidence type="ECO:0000256" key="1">
    <source>
        <dbReference type="ARBA" id="ARBA00004123"/>
    </source>
</evidence>
<dbReference type="STRING" id="796925.A0A137P411"/>
<name>A0A137P411_CONC2</name>
<evidence type="ECO:0000256" key="6">
    <source>
        <dbReference type="ARBA" id="ARBA00023242"/>
    </source>
</evidence>
<comment type="subcellular location">
    <subcellularLocation>
        <location evidence="1">Nucleus</location>
    </subcellularLocation>
</comment>
<proteinExistence type="inferred from homology"/>
<keyword evidence="5" id="KW-0804">Transcription</keyword>
<keyword evidence="3" id="KW-0805">Transcription regulation</keyword>
<accession>A0A137P411</accession>
<keyword evidence="4" id="KW-0238">DNA-binding</keyword>
<dbReference type="SUPFAM" id="SSF54447">
    <property type="entry name" value="ssDNA-binding transcriptional regulator domain"/>
    <property type="match status" value="1"/>
</dbReference>
<dbReference type="Pfam" id="PF02229">
    <property type="entry name" value="PC4"/>
    <property type="match status" value="1"/>
</dbReference>
<dbReference type="OrthoDB" id="2505440at2759"/>
<keyword evidence="10" id="KW-1185">Reference proteome</keyword>
<evidence type="ECO:0000256" key="7">
    <source>
        <dbReference type="SAM" id="MobiDB-lite"/>
    </source>
</evidence>
<dbReference type="InterPro" id="IPR045125">
    <property type="entry name" value="Sub1/Tcp4-like"/>
</dbReference>
<dbReference type="AlphaFoldDB" id="A0A137P411"/>
<keyword evidence="6" id="KW-0539">Nucleus</keyword>
<dbReference type="GO" id="GO:0003677">
    <property type="term" value="F:DNA binding"/>
    <property type="evidence" value="ECO:0007669"/>
    <property type="project" value="UniProtKB-KW"/>
</dbReference>
<dbReference type="GO" id="GO:0003713">
    <property type="term" value="F:transcription coactivator activity"/>
    <property type="evidence" value="ECO:0007669"/>
    <property type="project" value="InterPro"/>
</dbReference>
<dbReference type="GO" id="GO:0060261">
    <property type="term" value="P:positive regulation of transcription initiation by RNA polymerase II"/>
    <property type="evidence" value="ECO:0007669"/>
    <property type="project" value="InterPro"/>
</dbReference>
<dbReference type="EMBL" id="KQ964526">
    <property type="protein sequence ID" value="KXN69679.1"/>
    <property type="molecule type" value="Genomic_DNA"/>
</dbReference>
<dbReference type="GO" id="GO:0005634">
    <property type="term" value="C:nucleus"/>
    <property type="evidence" value="ECO:0007669"/>
    <property type="project" value="UniProtKB-SubCell"/>
</dbReference>
<evidence type="ECO:0000256" key="5">
    <source>
        <dbReference type="ARBA" id="ARBA00023163"/>
    </source>
</evidence>
<protein>
    <submittedName>
        <fullName evidence="9">PC4-domain-containing protein</fullName>
    </submittedName>
</protein>
<feature type="region of interest" description="Disordered" evidence="7">
    <location>
        <begin position="1"/>
        <end position="20"/>
    </location>
</feature>
<dbReference type="Proteomes" id="UP000070444">
    <property type="component" value="Unassembled WGS sequence"/>
</dbReference>
<sequence>MPPKRKNSENSSDAEVDLKNVNFDNDNEETTVIDKKAKVNYSNDEEGFVIPLGKNKRVSVRQWKEMIMVDIRETYKDPAGNIRPGKKGIALQLDQWEELKKNMEAIDEELKKLKE</sequence>
<evidence type="ECO:0000256" key="4">
    <source>
        <dbReference type="ARBA" id="ARBA00023125"/>
    </source>
</evidence>
<evidence type="ECO:0000313" key="10">
    <source>
        <dbReference type="Proteomes" id="UP000070444"/>
    </source>
</evidence>
<organism evidence="9 10">
    <name type="scientific">Conidiobolus coronatus (strain ATCC 28846 / CBS 209.66 / NRRL 28638)</name>
    <name type="common">Delacroixia coronata</name>
    <dbReference type="NCBI Taxonomy" id="796925"/>
    <lineage>
        <taxon>Eukaryota</taxon>
        <taxon>Fungi</taxon>
        <taxon>Fungi incertae sedis</taxon>
        <taxon>Zoopagomycota</taxon>
        <taxon>Entomophthoromycotina</taxon>
        <taxon>Entomophthoromycetes</taxon>
        <taxon>Entomophthorales</taxon>
        <taxon>Ancylistaceae</taxon>
        <taxon>Conidiobolus</taxon>
    </lineage>
</organism>
<dbReference type="InterPro" id="IPR003173">
    <property type="entry name" value="PC4_C"/>
</dbReference>
<reference evidence="9 10" key="1">
    <citation type="journal article" date="2015" name="Genome Biol. Evol.">
        <title>Phylogenomic analyses indicate that early fungi evolved digesting cell walls of algal ancestors of land plants.</title>
        <authorList>
            <person name="Chang Y."/>
            <person name="Wang S."/>
            <person name="Sekimoto S."/>
            <person name="Aerts A.L."/>
            <person name="Choi C."/>
            <person name="Clum A."/>
            <person name="LaButti K.M."/>
            <person name="Lindquist E.A."/>
            <person name="Yee Ngan C."/>
            <person name="Ohm R.A."/>
            <person name="Salamov A.A."/>
            <person name="Grigoriev I.V."/>
            <person name="Spatafora J.W."/>
            <person name="Berbee M.L."/>
        </authorList>
    </citation>
    <scope>NUCLEOTIDE SEQUENCE [LARGE SCALE GENOMIC DNA]</scope>
    <source>
        <strain evidence="9 10">NRRL 28638</strain>
    </source>
</reference>
<dbReference type="Gene3D" id="2.30.31.10">
    <property type="entry name" value="Transcriptional Coactivator Pc4, Chain A"/>
    <property type="match status" value="1"/>
</dbReference>
<dbReference type="InterPro" id="IPR009044">
    <property type="entry name" value="ssDNA-bd_transcriptional_reg"/>
</dbReference>
<feature type="domain" description="Transcriptional coactivator p15 (PC4) C-terminal" evidence="8">
    <location>
        <begin position="51"/>
        <end position="102"/>
    </location>
</feature>
<comment type="similarity">
    <text evidence="2">Belongs to the transcriptional coactivator PC4 family.</text>
</comment>
<dbReference type="PANTHER" id="PTHR13215">
    <property type="entry name" value="RNA POLYMERASE II TRANSCRIPTIONAL COACTIVATOR"/>
    <property type="match status" value="1"/>
</dbReference>
<evidence type="ECO:0000256" key="3">
    <source>
        <dbReference type="ARBA" id="ARBA00023015"/>
    </source>
</evidence>
<evidence type="ECO:0000313" key="9">
    <source>
        <dbReference type="EMBL" id="KXN69679.1"/>
    </source>
</evidence>
<evidence type="ECO:0000256" key="2">
    <source>
        <dbReference type="ARBA" id="ARBA00009001"/>
    </source>
</evidence>
<gene>
    <name evidence="9" type="ORF">CONCODRAFT_79188</name>
</gene>